<dbReference type="OrthoDB" id="9739313at2759"/>
<dbReference type="GO" id="GO:0022625">
    <property type="term" value="C:cytosolic large ribosomal subunit"/>
    <property type="evidence" value="ECO:0007669"/>
    <property type="project" value="TreeGrafter"/>
</dbReference>
<dbReference type="AlphaFoldDB" id="A0A316VHS7"/>
<accession>A0A316VHS7</accession>
<keyword evidence="2" id="KW-0689">Ribosomal protein</keyword>
<dbReference type="PANTHER" id="PTHR10956:SF0">
    <property type="entry name" value="60S RIBOSOMAL PROTEIN L31"/>
    <property type="match status" value="1"/>
</dbReference>
<proteinExistence type="inferred from homology"/>
<dbReference type="EMBL" id="KZ819602">
    <property type="protein sequence ID" value="PWN37189.1"/>
    <property type="molecule type" value="Genomic_DNA"/>
</dbReference>
<protein>
    <recommendedName>
        <fullName evidence="6">60S ribosomal protein L31</fullName>
    </recommendedName>
</protein>
<dbReference type="InterPro" id="IPR023621">
    <property type="entry name" value="Ribosomal_eL31_dom_sf"/>
</dbReference>
<organism evidence="4 5">
    <name type="scientific">Meira miltonrushii</name>
    <dbReference type="NCBI Taxonomy" id="1280837"/>
    <lineage>
        <taxon>Eukaryota</taxon>
        <taxon>Fungi</taxon>
        <taxon>Dikarya</taxon>
        <taxon>Basidiomycota</taxon>
        <taxon>Ustilaginomycotina</taxon>
        <taxon>Exobasidiomycetes</taxon>
        <taxon>Exobasidiales</taxon>
        <taxon>Brachybasidiaceae</taxon>
        <taxon>Meira</taxon>
    </lineage>
</organism>
<name>A0A316VHS7_9BASI</name>
<dbReference type="FunCoup" id="A0A316VHS7">
    <property type="interactions" value="347"/>
</dbReference>
<evidence type="ECO:0008006" key="6">
    <source>
        <dbReference type="Google" id="ProtNLM"/>
    </source>
</evidence>
<dbReference type="InterPro" id="IPR000054">
    <property type="entry name" value="Ribosomal_eL31"/>
</dbReference>
<dbReference type="SUPFAM" id="SSF54575">
    <property type="entry name" value="Ribosomal protein L31e"/>
    <property type="match status" value="1"/>
</dbReference>
<evidence type="ECO:0000313" key="5">
    <source>
        <dbReference type="Proteomes" id="UP000245771"/>
    </source>
</evidence>
<dbReference type="Pfam" id="PF01198">
    <property type="entry name" value="Ribosomal_L31e"/>
    <property type="match status" value="1"/>
</dbReference>
<dbReference type="GO" id="GO:0002181">
    <property type="term" value="P:cytoplasmic translation"/>
    <property type="evidence" value="ECO:0007669"/>
    <property type="project" value="TreeGrafter"/>
</dbReference>
<dbReference type="FunFam" id="3.10.440.10:FF:000001">
    <property type="entry name" value="60S ribosomal protein L31"/>
    <property type="match status" value="1"/>
</dbReference>
<dbReference type="InParanoid" id="A0A316VHS7"/>
<dbReference type="Gene3D" id="3.10.440.10">
    <property type="match status" value="1"/>
</dbReference>
<dbReference type="STRING" id="1280837.A0A316VHS7"/>
<keyword evidence="3" id="KW-0687">Ribonucleoprotein</keyword>
<evidence type="ECO:0000313" key="4">
    <source>
        <dbReference type="EMBL" id="PWN37189.1"/>
    </source>
</evidence>
<dbReference type="RefSeq" id="XP_025357491.1">
    <property type="nucleotide sequence ID" value="XM_025498174.1"/>
</dbReference>
<comment type="similarity">
    <text evidence="1">Belongs to the eukaryotic ribosomal protein eL31 family.</text>
</comment>
<dbReference type="GeneID" id="37019955"/>
<evidence type="ECO:0000256" key="1">
    <source>
        <dbReference type="ARBA" id="ARBA00010808"/>
    </source>
</evidence>
<evidence type="ECO:0000256" key="2">
    <source>
        <dbReference type="ARBA" id="ARBA00022980"/>
    </source>
</evidence>
<sequence length="122" mass="14217">MAPKGQGKKRSALHDVVTRDYTIHMHKRIHDTQFKQRAPKAIKEVVKFAQKTMGVKDVRIDPKLNQEVWKLGVRGVPRRMRVRLERKRNDDEDAKEKLYVYATPIVGITNFHGLQTTVVDQE</sequence>
<dbReference type="CDD" id="cd00463">
    <property type="entry name" value="Ribosomal_L31e"/>
    <property type="match status" value="1"/>
</dbReference>
<gene>
    <name evidence="4" type="ORF">FA14DRAFT_159352</name>
</gene>
<reference evidence="4 5" key="1">
    <citation type="journal article" date="2018" name="Mol. Biol. Evol.">
        <title>Broad Genomic Sampling Reveals a Smut Pathogenic Ancestry of the Fungal Clade Ustilaginomycotina.</title>
        <authorList>
            <person name="Kijpornyongpan T."/>
            <person name="Mondo S.J."/>
            <person name="Barry K."/>
            <person name="Sandor L."/>
            <person name="Lee J."/>
            <person name="Lipzen A."/>
            <person name="Pangilinan J."/>
            <person name="LaButti K."/>
            <person name="Hainaut M."/>
            <person name="Henrissat B."/>
            <person name="Grigoriev I.V."/>
            <person name="Spatafora J.W."/>
            <person name="Aime M.C."/>
        </authorList>
    </citation>
    <scope>NUCLEOTIDE SEQUENCE [LARGE SCALE GENOMIC DNA]</scope>
    <source>
        <strain evidence="4 5">MCA 3882</strain>
    </source>
</reference>
<dbReference type="Proteomes" id="UP000245771">
    <property type="component" value="Unassembled WGS sequence"/>
</dbReference>
<dbReference type="GO" id="GO:0003735">
    <property type="term" value="F:structural constituent of ribosome"/>
    <property type="evidence" value="ECO:0007669"/>
    <property type="project" value="InterPro"/>
</dbReference>
<keyword evidence="5" id="KW-1185">Reference proteome</keyword>
<evidence type="ECO:0000256" key="3">
    <source>
        <dbReference type="ARBA" id="ARBA00023274"/>
    </source>
</evidence>
<dbReference type="SMART" id="SM01380">
    <property type="entry name" value="Ribosomal_L31e"/>
    <property type="match status" value="1"/>
</dbReference>
<dbReference type="PANTHER" id="PTHR10956">
    <property type="entry name" value="60S RIBOSOMAL PROTEIN L31"/>
    <property type="match status" value="1"/>
</dbReference>